<proteinExistence type="predicted"/>
<name>A0AAD7LVQ3_QUISA</name>
<feature type="transmembrane region" description="Helical" evidence="1">
    <location>
        <begin position="408"/>
        <end position="429"/>
    </location>
</feature>
<comment type="caution">
    <text evidence="2">The sequence shown here is derived from an EMBL/GenBank/DDBJ whole genome shotgun (WGS) entry which is preliminary data.</text>
</comment>
<dbReference type="EMBL" id="JARAOO010000006">
    <property type="protein sequence ID" value="KAJ7964937.1"/>
    <property type="molecule type" value="Genomic_DNA"/>
</dbReference>
<evidence type="ECO:0000313" key="3">
    <source>
        <dbReference type="Proteomes" id="UP001163823"/>
    </source>
</evidence>
<dbReference type="AlphaFoldDB" id="A0AAD7LVQ3"/>
<accession>A0AAD7LVQ3</accession>
<dbReference type="Proteomes" id="UP001163823">
    <property type="component" value="Chromosome 6"/>
</dbReference>
<keyword evidence="3" id="KW-1185">Reference proteome</keyword>
<organism evidence="2 3">
    <name type="scientific">Quillaja saponaria</name>
    <name type="common">Soap bark tree</name>
    <dbReference type="NCBI Taxonomy" id="32244"/>
    <lineage>
        <taxon>Eukaryota</taxon>
        <taxon>Viridiplantae</taxon>
        <taxon>Streptophyta</taxon>
        <taxon>Embryophyta</taxon>
        <taxon>Tracheophyta</taxon>
        <taxon>Spermatophyta</taxon>
        <taxon>Magnoliopsida</taxon>
        <taxon>eudicotyledons</taxon>
        <taxon>Gunneridae</taxon>
        <taxon>Pentapetalae</taxon>
        <taxon>rosids</taxon>
        <taxon>fabids</taxon>
        <taxon>Fabales</taxon>
        <taxon>Quillajaceae</taxon>
        <taxon>Quillaja</taxon>
    </lineage>
</organism>
<gene>
    <name evidence="2" type="ORF">O6P43_014666</name>
</gene>
<keyword evidence="1" id="KW-0472">Membrane</keyword>
<protein>
    <submittedName>
        <fullName evidence="2">Uncharacterized protein</fullName>
    </submittedName>
</protein>
<keyword evidence="1" id="KW-1133">Transmembrane helix</keyword>
<sequence>MEGSTTRVGNNEEHRGCLVIDVATELSRTEPPVTTQYSCIYRVPPHIRKVNDEAYTPKVISIGPFHFGIERMQFMERHKLRYLKSFLERAHQKSFQDWLAYVKNLNPSVRSYYANIIKLNDDHLAKLILIDAGFILEILLRYYFNDKWTAEDETLLKPWLSTTVRVDLLLLENQLPFVVLQKIFTEAFPSGQNDNGFPSLLQLSFKYFAYYNNQGLGASADVSIHHFTDMLRIFHLPARLPDRADKDDKSEIHLHTATELVEAGLKLRADNPKKCLFDLRYSKGVLKIPSFKVDGHTEILFRNLLALEQCHYPYEAFVTDYIRILEFLIDTGKDVDLLIKNGIMANWLGDNNAVADLFNSLWKNITQVNFNTEYLNLYKDLKVFHNDPVNSWRASLTRDYCRTPCQTAATFAAILLLVLTTAQTVFSILSEV</sequence>
<dbReference type="InterPro" id="IPR004158">
    <property type="entry name" value="DUF247_pln"/>
</dbReference>
<evidence type="ECO:0000313" key="2">
    <source>
        <dbReference type="EMBL" id="KAJ7964937.1"/>
    </source>
</evidence>
<reference evidence="2" key="1">
    <citation type="journal article" date="2023" name="Science">
        <title>Elucidation of the pathway for biosynthesis of saponin adjuvants from the soapbark tree.</title>
        <authorList>
            <person name="Reed J."/>
            <person name="Orme A."/>
            <person name="El-Demerdash A."/>
            <person name="Owen C."/>
            <person name="Martin L.B.B."/>
            <person name="Misra R.C."/>
            <person name="Kikuchi S."/>
            <person name="Rejzek M."/>
            <person name="Martin A.C."/>
            <person name="Harkess A."/>
            <person name="Leebens-Mack J."/>
            <person name="Louveau T."/>
            <person name="Stephenson M.J."/>
            <person name="Osbourn A."/>
        </authorList>
    </citation>
    <scope>NUCLEOTIDE SEQUENCE</scope>
    <source>
        <strain evidence="2">S10</strain>
    </source>
</reference>
<dbReference type="PANTHER" id="PTHR31170">
    <property type="entry name" value="BNAC04G53230D PROTEIN"/>
    <property type="match status" value="1"/>
</dbReference>
<evidence type="ECO:0000256" key="1">
    <source>
        <dbReference type="SAM" id="Phobius"/>
    </source>
</evidence>
<dbReference type="PANTHER" id="PTHR31170:SF9">
    <property type="entry name" value="PROTEIN, PUTATIVE (DUF247)-RELATED"/>
    <property type="match status" value="1"/>
</dbReference>
<dbReference type="Pfam" id="PF03140">
    <property type="entry name" value="DUF247"/>
    <property type="match status" value="1"/>
</dbReference>
<dbReference type="KEGG" id="qsa:O6P43_014666"/>
<keyword evidence="1" id="KW-0812">Transmembrane</keyword>